<dbReference type="GO" id="GO:0003964">
    <property type="term" value="F:RNA-directed DNA polymerase activity"/>
    <property type="evidence" value="ECO:0007669"/>
    <property type="project" value="UniProtKB-KW"/>
</dbReference>
<comment type="caution">
    <text evidence="4">The sequence shown here is derived from an EMBL/GenBank/DDBJ whole genome shotgun (WGS) entry which is preliminary data.</text>
</comment>
<feature type="domain" description="Integrase catalytic" evidence="3">
    <location>
        <begin position="1398"/>
        <end position="1569"/>
    </location>
</feature>
<dbReference type="Pfam" id="PF00665">
    <property type="entry name" value="rve"/>
    <property type="match status" value="1"/>
</dbReference>
<dbReference type="SUPFAM" id="SSF53098">
    <property type="entry name" value="Ribonuclease H-like"/>
    <property type="match status" value="1"/>
</dbReference>
<dbReference type="InterPro" id="IPR001584">
    <property type="entry name" value="Integrase_cat-core"/>
</dbReference>
<dbReference type="InterPro" id="IPR050951">
    <property type="entry name" value="Retrovirus_Pol_polyprotein"/>
</dbReference>
<evidence type="ECO:0000313" key="4">
    <source>
        <dbReference type="EMBL" id="GEU92139.1"/>
    </source>
</evidence>
<proteinExistence type="predicted"/>
<keyword evidence="1" id="KW-0175">Coiled coil</keyword>
<dbReference type="PROSITE" id="PS50994">
    <property type="entry name" value="INTEGRASE"/>
    <property type="match status" value="1"/>
</dbReference>
<protein>
    <submittedName>
        <fullName evidence="4">Reverse transcriptase domain-containing protein</fullName>
    </submittedName>
</protein>
<keyword evidence="4" id="KW-0808">Transferase</keyword>
<dbReference type="Gene3D" id="3.30.70.270">
    <property type="match status" value="1"/>
</dbReference>
<feature type="coiled-coil region" evidence="1">
    <location>
        <begin position="12"/>
        <end position="39"/>
    </location>
</feature>
<dbReference type="InterPro" id="IPR043128">
    <property type="entry name" value="Rev_trsase/Diguanyl_cyclase"/>
</dbReference>
<dbReference type="PANTHER" id="PTHR37984">
    <property type="entry name" value="PROTEIN CBG26694"/>
    <property type="match status" value="1"/>
</dbReference>
<organism evidence="4">
    <name type="scientific">Tanacetum cinerariifolium</name>
    <name type="common">Dalmatian daisy</name>
    <name type="synonym">Chrysanthemum cinerariifolium</name>
    <dbReference type="NCBI Taxonomy" id="118510"/>
    <lineage>
        <taxon>Eukaryota</taxon>
        <taxon>Viridiplantae</taxon>
        <taxon>Streptophyta</taxon>
        <taxon>Embryophyta</taxon>
        <taxon>Tracheophyta</taxon>
        <taxon>Spermatophyta</taxon>
        <taxon>Magnoliopsida</taxon>
        <taxon>eudicotyledons</taxon>
        <taxon>Gunneridae</taxon>
        <taxon>Pentapetalae</taxon>
        <taxon>asterids</taxon>
        <taxon>campanulids</taxon>
        <taxon>Asterales</taxon>
        <taxon>Asteraceae</taxon>
        <taxon>Asteroideae</taxon>
        <taxon>Anthemideae</taxon>
        <taxon>Anthemidinae</taxon>
        <taxon>Tanacetum</taxon>
    </lineage>
</organism>
<dbReference type="GO" id="GO:0003676">
    <property type="term" value="F:nucleic acid binding"/>
    <property type="evidence" value="ECO:0007669"/>
    <property type="project" value="InterPro"/>
</dbReference>
<evidence type="ECO:0000256" key="2">
    <source>
        <dbReference type="SAM" id="MobiDB-lite"/>
    </source>
</evidence>
<dbReference type="InterPro" id="IPR012337">
    <property type="entry name" value="RNaseH-like_sf"/>
</dbReference>
<evidence type="ECO:0000256" key="1">
    <source>
        <dbReference type="SAM" id="Coils"/>
    </source>
</evidence>
<dbReference type="PANTHER" id="PTHR37984:SF5">
    <property type="entry name" value="PROTEIN NYNRIN-LIKE"/>
    <property type="match status" value="1"/>
</dbReference>
<dbReference type="CDD" id="cd09272">
    <property type="entry name" value="RNase_HI_RT_Ty1"/>
    <property type="match status" value="1"/>
</dbReference>
<gene>
    <name evidence="4" type="ORF">Tci_064117</name>
</gene>
<name>A0A6L2P3F1_TANCI</name>
<dbReference type="FunFam" id="3.30.70.270:FF:000020">
    <property type="entry name" value="Transposon Tf2-6 polyprotein-like Protein"/>
    <property type="match status" value="1"/>
</dbReference>
<feature type="compositionally biased region" description="Polar residues" evidence="2">
    <location>
        <begin position="442"/>
        <end position="452"/>
    </location>
</feature>
<feature type="region of interest" description="Disordered" evidence="2">
    <location>
        <begin position="433"/>
        <end position="452"/>
    </location>
</feature>
<dbReference type="EMBL" id="BKCJ010010559">
    <property type="protein sequence ID" value="GEU92139.1"/>
    <property type="molecule type" value="Genomic_DNA"/>
</dbReference>
<sequence length="1718" mass="193361">MKIDLDDKTDVLEYYKKLLAEALKEKEDLKTKFKKWQNSSKNLSKLLNTKMSANNKFRLGYVDYRYGNILSYENEVLQSVFMNKASGLEDTSINDRFADEMHVTSTDESYFKPNEYASCESDSSVETSTSMLKPIKNASKVVSEPKVWIDAPIIEKYESDNDNDSVSNVQEDKEKSSFAFTDSFKRDRNGHTRKGLGYAFTRKACFVCGSFSHLIRDGDFHEKRMAKQAESKNKVTGQIENRPVWNNVQRVNHQNKFVPSVLLTKTGKFLVNAARQNYSSQATSTSTASKVNIARPFVNETKLKRNFYKTHSPNKRPFHNTTAQRTTFSCQKVNAVGNKSLSAVGGNGDTAVKASTDDPHRALKHKGIVDSRCSMHMTRNKAHLADYHEFKGGSVAFRGSNGRISGKGHAWMFVLDYLTNSMNYEPVSLENQANKSAGPKEANNSTGTQANDDQCVHSEEINLNEEHFILPIWSAFSTTINSSRDKIEMNTCFKTCKKPNASTSSTNLINTASIPLSIGVPSRAFNDGELSYLDPSKYALLDDPSMPHLEDIYANLGKGIFTDSSYDNEGVVTDFNNLETTYALLDDPSMPHLEDIYANLGKGIFTDSSYDNEGVVTDFNNLETTKAIGTKWVYKNKKDEKGVLIRNKARLVAQGHRLHSLSNGCEECLHVTPKTSHIYVVKRIFRKSTTGGFQFHGMRLISWQCKKQTIVATSTTKAEYVATAHYCGQVLWIQNQLLDYGFNFMNTKIYIDNESIICIVKNPVFHSKTNHIKIRHHFIRDAYEKKSCSKELASPKQTNLGKDIPNPLMAGRRSNRRRIPNIVEPEICTIEEIISMADRTMEDLLQAPTEGDVLNDAIKIMLFPYSLEDKARILYEKEPPNSILTWDDLINKFAWDRFKKMLRACPHHGFSKLTQIDTFYNGLTEQDQDPLNAASGVNLLNKTTREALKIIENKSKVRYSRSKSNVSRVNTNSRDVVSKTDDQIDKLADQILNLVEIVNKQVIASAKAVEKTCVTYGGAHAYYDCIATDSNQPSVCAATGSYNQVSLPNRVSHQIPPPGFDPGEMKAVTTRIGLAYEGPSIPTNSPLEKVDKQNTNEILDKEHSNSSGSTAQVQPLVVPISIPEPDVLRTQKKPTIPYPSSFADALLLRPKFASTIKSLLANKDKLFKLAKVLLKENCSAMLLKKLLEKLGDPADPRVPLILGRSFLRTDRALIDVYGEEITLRDVLDFQYNRKSSSPTLVSDDSISEIDSCKEPIVKSSSPTLTPFRESDFFSEEIENFLKDDSIPMEIENSVFDPEGDILFIEKFADQRRVNPKIHDVIKKEAIKLLDAVDVIAKIPHPTTVKGVRSFLGHAGFYHRFIQDFSKIDRPMTHLLEKETPFVFSKECIDAFDNLKKKLTEAPILVVPDWNLPFELMCDESDYANAVDYLSKWVEAKSLPTNDARVVVKFLKSIFSRFGIPRAIISDHGTYFCNDQFTRVMIKYGVTHRLATAYHPQTSGQVEVSNHGLKRILEMMMGGKPCLVVNGHRVKHYFGGDIPSNVALDLHALLKGQGSLGRNKTPGPWSARVLMWQLFKGLGVNNIEAGVPFFIFPRFVKLLIDHQLGDMSHHKHIYDNPSLTKKVFANMKMISTSFSRVVTPLFDNMLVPAAKDVEKIEKLEGRVDSFGKGEIIQTGEDNSIIDEDVEINLEEAQPKPYRMDIENPEKVLSMQVVDDEEPA</sequence>
<keyword evidence="4" id="KW-0548">Nucleotidyltransferase</keyword>
<dbReference type="SUPFAM" id="SSF56672">
    <property type="entry name" value="DNA/RNA polymerases"/>
    <property type="match status" value="1"/>
</dbReference>
<evidence type="ECO:0000259" key="3">
    <source>
        <dbReference type="PROSITE" id="PS50994"/>
    </source>
</evidence>
<reference evidence="4" key="1">
    <citation type="journal article" date="2019" name="Sci. Rep.">
        <title>Draft genome of Tanacetum cinerariifolium, the natural source of mosquito coil.</title>
        <authorList>
            <person name="Yamashiro T."/>
            <person name="Shiraishi A."/>
            <person name="Satake H."/>
            <person name="Nakayama K."/>
        </authorList>
    </citation>
    <scope>NUCLEOTIDE SEQUENCE</scope>
</reference>
<dbReference type="InterPro" id="IPR036397">
    <property type="entry name" value="RNaseH_sf"/>
</dbReference>
<dbReference type="GO" id="GO:0015074">
    <property type="term" value="P:DNA integration"/>
    <property type="evidence" value="ECO:0007669"/>
    <property type="project" value="InterPro"/>
</dbReference>
<accession>A0A6L2P3F1</accession>
<dbReference type="InterPro" id="IPR043502">
    <property type="entry name" value="DNA/RNA_pol_sf"/>
</dbReference>
<keyword evidence="4" id="KW-0695">RNA-directed DNA polymerase</keyword>
<dbReference type="Gene3D" id="3.30.420.10">
    <property type="entry name" value="Ribonuclease H-like superfamily/Ribonuclease H"/>
    <property type="match status" value="1"/>
</dbReference>